<keyword evidence="2" id="KW-1185">Reference proteome</keyword>
<dbReference type="Proteomes" id="UP000494165">
    <property type="component" value="Unassembled WGS sequence"/>
</dbReference>
<proteinExistence type="predicted"/>
<protein>
    <submittedName>
        <fullName evidence="1">Uncharacterized protein</fullName>
    </submittedName>
</protein>
<dbReference type="AlphaFoldDB" id="A0A8S1E6B1"/>
<evidence type="ECO:0000313" key="1">
    <source>
        <dbReference type="EMBL" id="CAB3389160.1"/>
    </source>
</evidence>
<comment type="caution">
    <text evidence="1">The sequence shown here is derived from an EMBL/GenBank/DDBJ whole genome shotgun (WGS) entry which is preliminary data.</text>
</comment>
<feature type="non-terminal residue" evidence="1">
    <location>
        <position position="1"/>
    </location>
</feature>
<organism evidence="1 2">
    <name type="scientific">Cloeon dipterum</name>
    <dbReference type="NCBI Taxonomy" id="197152"/>
    <lineage>
        <taxon>Eukaryota</taxon>
        <taxon>Metazoa</taxon>
        <taxon>Ecdysozoa</taxon>
        <taxon>Arthropoda</taxon>
        <taxon>Hexapoda</taxon>
        <taxon>Insecta</taxon>
        <taxon>Pterygota</taxon>
        <taxon>Palaeoptera</taxon>
        <taxon>Ephemeroptera</taxon>
        <taxon>Pisciforma</taxon>
        <taxon>Baetidae</taxon>
        <taxon>Cloeon</taxon>
    </lineage>
</organism>
<dbReference type="EMBL" id="CADEPI010001329">
    <property type="protein sequence ID" value="CAB3389160.1"/>
    <property type="molecule type" value="Genomic_DNA"/>
</dbReference>
<dbReference type="OrthoDB" id="2687452at2759"/>
<accession>A0A8S1E6B1</accession>
<reference evidence="1 2" key="1">
    <citation type="submission" date="2020-04" db="EMBL/GenBank/DDBJ databases">
        <authorList>
            <person name="Alioto T."/>
            <person name="Alioto T."/>
            <person name="Gomez Garrido J."/>
        </authorList>
    </citation>
    <scope>NUCLEOTIDE SEQUENCE [LARGE SCALE GENOMIC DNA]</scope>
</reference>
<evidence type="ECO:0000313" key="2">
    <source>
        <dbReference type="Proteomes" id="UP000494165"/>
    </source>
</evidence>
<name>A0A8S1E6B1_9INSE</name>
<gene>
    <name evidence="1" type="ORF">CLODIP_2_CD02008</name>
</gene>
<sequence length="63" mass="7181">GRIGDPSPLLRDRDDQTRYLFSTPASTLCNLTPVRRNFVTKSTRFVPKAITKEENEKTGEKEV</sequence>